<keyword evidence="4 8" id="KW-0732">Signal</keyword>
<proteinExistence type="inferred from homology"/>
<comment type="subcellular location">
    <subcellularLocation>
        <location evidence="1">Membrane</location>
        <topology evidence="1">Lipid-anchor</topology>
    </subcellularLocation>
</comment>
<keyword evidence="12" id="KW-1185">Reference proteome</keyword>
<gene>
    <name evidence="11" type="ORF">GC101_24735</name>
</gene>
<evidence type="ECO:0000256" key="1">
    <source>
        <dbReference type="ARBA" id="ARBA00004635"/>
    </source>
</evidence>
<feature type="chain" id="PRO_5047426047" evidence="8">
    <location>
        <begin position="26"/>
        <end position="368"/>
    </location>
</feature>
<protein>
    <submittedName>
        <fullName evidence="11">Ger(X)C family spore germination protein</fullName>
    </submittedName>
</protein>
<dbReference type="NCBIfam" id="TIGR02887">
    <property type="entry name" value="spore_ger_x_C"/>
    <property type="match status" value="1"/>
</dbReference>
<dbReference type="InterPro" id="IPR046953">
    <property type="entry name" value="Spore_GerAC-like_C"/>
</dbReference>
<sequence length="368" mass="41343">MMNKLLLRRVLCCLLLLALPVVTLSGCNNSRIVDHINMVTVLGFDRDKSELVGTALYQDYDHEGKIEILEGKGQAVNLMLDAINMKSSQPIDLGKLCLLVFSKEFAEAGIEHIIKTFCRDPLLSSNLVIAIADGSSADMFKDLKGKGSEWLPYFLLEQNVKSGNAPFSNMGIFLYDFYGQGRDAFVPYFSKDGKGNIEIKGMGIFRQDKLKLILNPRESLLLKMLGGSYEGGNMAVNLRNSSSEGVSTLSLIKGKVRPAVTRAKGTTTITYHEYIDATVRDYPAWLQIRSEDHYNLLRTQLEEQIEQESLQLLHKFQRNGVDPLGSGDLIRAHTRKPFEEEKFYAGEYGSLKFRVVPHILLHESWIGE</sequence>
<evidence type="ECO:0000256" key="5">
    <source>
        <dbReference type="ARBA" id="ARBA00023136"/>
    </source>
</evidence>
<dbReference type="Gene3D" id="3.30.300.210">
    <property type="entry name" value="Nutrient germinant receptor protein C, domain 3"/>
    <property type="match status" value="1"/>
</dbReference>
<dbReference type="Pfam" id="PF05504">
    <property type="entry name" value="Spore_GerAC"/>
    <property type="match status" value="1"/>
</dbReference>
<dbReference type="EMBL" id="WHOB01000069">
    <property type="protein sequence ID" value="NOU82075.1"/>
    <property type="molecule type" value="Genomic_DNA"/>
</dbReference>
<keyword evidence="6" id="KW-0564">Palmitate</keyword>
<comment type="similarity">
    <text evidence="2">Belongs to the GerABKC lipoprotein family.</text>
</comment>
<dbReference type="InterPro" id="IPR038501">
    <property type="entry name" value="Spore_GerAC_C_sf"/>
</dbReference>
<evidence type="ECO:0000259" key="9">
    <source>
        <dbReference type="Pfam" id="PF05504"/>
    </source>
</evidence>
<keyword evidence="3" id="KW-0309">Germination</keyword>
<dbReference type="RefSeq" id="WP_171719441.1">
    <property type="nucleotide sequence ID" value="NZ_WHOB01000069.1"/>
</dbReference>
<dbReference type="PROSITE" id="PS51257">
    <property type="entry name" value="PROKAR_LIPOPROTEIN"/>
    <property type="match status" value="1"/>
</dbReference>
<dbReference type="Proteomes" id="UP000596857">
    <property type="component" value="Unassembled WGS sequence"/>
</dbReference>
<keyword evidence="5" id="KW-0472">Membrane</keyword>
<accession>A0ABX1YM01</accession>
<evidence type="ECO:0000313" key="12">
    <source>
        <dbReference type="Proteomes" id="UP000596857"/>
    </source>
</evidence>
<dbReference type="PANTHER" id="PTHR35789">
    <property type="entry name" value="SPORE GERMINATION PROTEIN B3"/>
    <property type="match status" value="1"/>
</dbReference>
<evidence type="ECO:0000256" key="8">
    <source>
        <dbReference type="SAM" id="SignalP"/>
    </source>
</evidence>
<dbReference type="InterPro" id="IPR057336">
    <property type="entry name" value="GerAC_N"/>
</dbReference>
<feature type="signal peptide" evidence="8">
    <location>
        <begin position="1"/>
        <end position="25"/>
    </location>
</feature>
<evidence type="ECO:0000256" key="3">
    <source>
        <dbReference type="ARBA" id="ARBA00022544"/>
    </source>
</evidence>
<dbReference type="Pfam" id="PF25198">
    <property type="entry name" value="Spore_GerAC_N"/>
    <property type="match status" value="1"/>
</dbReference>
<dbReference type="PANTHER" id="PTHR35789:SF1">
    <property type="entry name" value="SPORE GERMINATION PROTEIN B3"/>
    <property type="match status" value="1"/>
</dbReference>
<evidence type="ECO:0000256" key="4">
    <source>
        <dbReference type="ARBA" id="ARBA00022729"/>
    </source>
</evidence>
<feature type="domain" description="Spore germination GerAC-like C-terminal" evidence="9">
    <location>
        <begin position="200"/>
        <end position="354"/>
    </location>
</feature>
<dbReference type="InterPro" id="IPR008844">
    <property type="entry name" value="Spore_GerAC-like"/>
</dbReference>
<keyword evidence="7" id="KW-0449">Lipoprotein</keyword>
<comment type="caution">
    <text evidence="11">The sequence shown here is derived from an EMBL/GenBank/DDBJ whole genome shotgun (WGS) entry which is preliminary data.</text>
</comment>
<reference evidence="11 12" key="1">
    <citation type="submission" date="2019-10" db="EMBL/GenBank/DDBJ databases">
        <title>Description of Paenibacillus terricola sp. nov.</title>
        <authorList>
            <person name="Carlier A."/>
            <person name="Qi S."/>
        </authorList>
    </citation>
    <scope>NUCLEOTIDE SEQUENCE [LARGE SCALE GENOMIC DNA]</scope>
    <source>
        <strain evidence="11 12">LMG 31459</strain>
    </source>
</reference>
<evidence type="ECO:0000313" key="11">
    <source>
        <dbReference type="EMBL" id="NOU82075.1"/>
    </source>
</evidence>
<evidence type="ECO:0000256" key="2">
    <source>
        <dbReference type="ARBA" id="ARBA00007886"/>
    </source>
</evidence>
<evidence type="ECO:0000259" key="10">
    <source>
        <dbReference type="Pfam" id="PF25198"/>
    </source>
</evidence>
<evidence type="ECO:0000256" key="6">
    <source>
        <dbReference type="ARBA" id="ARBA00023139"/>
    </source>
</evidence>
<name>A0ABX1YM01_9BACL</name>
<feature type="domain" description="Spore germination protein N-terminal" evidence="10">
    <location>
        <begin position="30"/>
        <end position="190"/>
    </location>
</feature>
<organism evidence="11 12">
    <name type="scientific">Paenibacillus phytohabitans</name>
    <dbReference type="NCBI Taxonomy" id="2654978"/>
    <lineage>
        <taxon>Bacteria</taxon>
        <taxon>Bacillati</taxon>
        <taxon>Bacillota</taxon>
        <taxon>Bacilli</taxon>
        <taxon>Bacillales</taxon>
        <taxon>Paenibacillaceae</taxon>
        <taxon>Paenibacillus</taxon>
    </lineage>
</organism>
<evidence type="ECO:0000256" key="7">
    <source>
        <dbReference type="ARBA" id="ARBA00023288"/>
    </source>
</evidence>